<keyword evidence="6" id="KW-0695">RNA-directed DNA polymerase</keyword>
<dbReference type="SUPFAM" id="SSF56672">
    <property type="entry name" value="DNA/RNA polymerases"/>
    <property type="match status" value="2"/>
</dbReference>
<dbReference type="FunFam" id="3.30.70.270:FF:000020">
    <property type="entry name" value="Transposon Tf2-6 polyprotein-like Protein"/>
    <property type="match status" value="1"/>
</dbReference>
<accession>A0AAD7XXK5</accession>
<dbReference type="Pfam" id="PF17917">
    <property type="entry name" value="RT_RNaseH"/>
    <property type="match status" value="1"/>
</dbReference>
<dbReference type="InterPro" id="IPR012337">
    <property type="entry name" value="RNaseH-like_sf"/>
</dbReference>
<evidence type="ECO:0000256" key="5">
    <source>
        <dbReference type="ARBA" id="ARBA00022801"/>
    </source>
</evidence>
<dbReference type="GO" id="GO:0015074">
    <property type="term" value="P:DNA integration"/>
    <property type="evidence" value="ECO:0007669"/>
    <property type="project" value="InterPro"/>
</dbReference>
<name>A0AAD7XXK5_9FUNG</name>
<reference evidence="9 10" key="1">
    <citation type="submission" date="2023-03" db="EMBL/GenBank/DDBJ databases">
        <title>Genome sequence of Lichtheimia ornata CBS 291.66.</title>
        <authorList>
            <person name="Mohabir J.T."/>
            <person name="Shea T.P."/>
            <person name="Kurbessoian T."/>
            <person name="Berby B."/>
            <person name="Fontaine J."/>
            <person name="Livny J."/>
            <person name="Gnirke A."/>
            <person name="Stajich J.E."/>
            <person name="Cuomo C.A."/>
        </authorList>
    </citation>
    <scope>NUCLEOTIDE SEQUENCE [LARGE SCALE GENOMIC DNA]</scope>
    <source>
        <strain evidence="9">CBS 291.66</strain>
    </source>
</reference>
<evidence type="ECO:0000313" key="9">
    <source>
        <dbReference type="EMBL" id="KAJ8656678.1"/>
    </source>
</evidence>
<dbReference type="GO" id="GO:0016787">
    <property type="term" value="F:hydrolase activity"/>
    <property type="evidence" value="ECO:0007669"/>
    <property type="project" value="UniProtKB-KW"/>
</dbReference>
<keyword evidence="1" id="KW-0808">Transferase</keyword>
<evidence type="ECO:0000313" key="10">
    <source>
        <dbReference type="Proteomes" id="UP001234581"/>
    </source>
</evidence>
<gene>
    <name evidence="9" type="ORF">O0I10_007525</name>
</gene>
<evidence type="ECO:0008006" key="11">
    <source>
        <dbReference type="Google" id="ProtNLM"/>
    </source>
</evidence>
<feature type="domain" description="Reverse transcriptase" evidence="7">
    <location>
        <begin position="307"/>
        <end position="492"/>
    </location>
</feature>
<dbReference type="Gene3D" id="3.10.10.10">
    <property type="entry name" value="HIV Type 1 Reverse Transcriptase, subunit A, domain 1"/>
    <property type="match status" value="1"/>
</dbReference>
<dbReference type="PROSITE" id="PS50878">
    <property type="entry name" value="RT_POL"/>
    <property type="match status" value="1"/>
</dbReference>
<dbReference type="FunFam" id="1.10.340.70:FF:000001">
    <property type="entry name" value="Retrovirus-related Pol polyprotein from transposon gypsy-like Protein"/>
    <property type="match status" value="1"/>
</dbReference>
<dbReference type="CDD" id="cd01647">
    <property type="entry name" value="RT_LTR"/>
    <property type="match status" value="1"/>
</dbReference>
<evidence type="ECO:0000256" key="2">
    <source>
        <dbReference type="ARBA" id="ARBA00022695"/>
    </source>
</evidence>
<dbReference type="GO" id="GO:0003676">
    <property type="term" value="F:nucleic acid binding"/>
    <property type="evidence" value="ECO:0007669"/>
    <property type="project" value="InterPro"/>
</dbReference>
<evidence type="ECO:0000256" key="4">
    <source>
        <dbReference type="ARBA" id="ARBA00022759"/>
    </source>
</evidence>
<dbReference type="PANTHER" id="PTHR37984:SF5">
    <property type="entry name" value="PROTEIN NYNRIN-LIKE"/>
    <property type="match status" value="1"/>
</dbReference>
<dbReference type="EMBL" id="JARTCD010000037">
    <property type="protein sequence ID" value="KAJ8656678.1"/>
    <property type="molecule type" value="Genomic_DNA"/>
</dbReference>
<dbReference type="RefSeq" id="XP_058341591.1">
    <property type="nucleotide sequence ID" value="XM_058487540.1"/>
</dbReference>
<dbReference type="InterPro" id="IPR041373">
    <property type="entry name" value="RT_RNaseH"/>
</dbReference>
<dbReference type="PROSITE" id="PS50994">
    <property type="entry name" value="INTEGRASE"/>
    <property type="match status" value="1"/>
</dbReference>
<dbReference type="CDD" id="cd09274">
    <property type="entry name" value="RNase_HI_RT_Ty3"/>
    <property type="match status" value="1"/>
</dbReference>
<feature type="domain" description="Integrase catalytic" evidence="8">
    <location>
        <begin position="886"/>
        <end position="1044"/>
    </location>
</feature>
<proteinExistence type="predicted"/>
<dbReference type="InterPro" id="IPR050951">
    <property type="entry name" value="Retrovirus_Pol_polyprotein"/>
</dbReference>
<keyword evidence="4" id="KW-0255">Endonuclease</keyword>
<dbReference type="Gene3D" id="3.10.20.370">
    <property type="match status" value="1"/>
</dbReference>
<evidence type="ECO:0000259" key="7">
    <source>
        <dbReference type="PROSITE" id="PS50878"/>
    </source>
</evidence>
<keyword evidence="2" id="KW-0548">Nucleotidyltransferase</keyword>
<evidence type="ECO:0000256" key="6">
    <source>
        <dbReference type="ARBA" id="ARBA00022918"/>
    </source>
</evidence>
<dbReference type="FunFam" id="3.10.20.370:FF:000001">
    <property type="entry name" value="Retrovirus-related Pol polyprotein from transposon 17.6-like protein"/>
    <property type="match status" value="1"/>
</dbReference>
<dbReference type="InterPro" id="IPR043502">
    <property type="entry name" value="DNA/RNA_pol_sf"/>
</dbReference>
<dbReference type="InterPro" id="IPR036397">
    <property type="entry name" value="RNaseH_sf"/>
</dbReference>
<keyword evidence="3" id="KW-0540">Nuclease</keyword>
<dbReference type="PANTHER" id="PTHR37984">
    <property type="entry name" value="PROTEIN CBG26694"/>
    <property type="match status" value="1"/>
</dbReference>
<keyword evidence="10" id="KW-1185">Reference proteome</keyword>
<evidence type="ECO:0000256" key="3">
    <source>
        <dbReference type="ARBA" id="ARBA00022722"/>
    </source>
</evidence>
<keyword evidence="5" id="KW-0378">Hydrolase</keyword>
<evidence type="ECO:0000256" key="1">
    <source>
        <dbReference type="ARBA" id="ARBA00022679"/>
    </source>
</evidence>
<comment type="caution">
    <text evidence="9">The sequence shown here is derived from an EMBL/GenBank/DDBJ whole genome shotgun (WGS) entry which is preliminary data.</text>
</comment>
<dbReference type="Proteomes" id="UP001234581">
    <property type="component" value="Unassembled WGS sequence"/>
</dbReference>
<organism evidence="9 10">
    <name type="scientific">Lichtheimia ornata</name>
    <dbReference type="NCBI Taxonomy" id="688661"/>
    <lineage>
        <taxon>Eukaryota</taxon>
        <taxon>Fungi</taxon>
        <taxon>Fungi incertae sedis</taxon>
        <taxon>Mucoromycota</taxon>
        <taxon>Mucoromycotina</taxon>
        <taxon>Mucoromycetes</taxon>
        <taxon>Mucorales</taxon>
        <taxon>Lichtheimiaceae</taxon>
        <taxon>Lichtheimia</taxon>
    </lineage>
</organism>
<dbReference type="InterPro" id="IPR001584">
    <property type="entry name" value="Integrase_cat-core"/>
</dbReference>
<dbReference type="Gene3D" id="1.10.340.70">
    <property type="match status" value="1"/>
</dbReference>
<dbReference type="Pfam" id="PF00078">
    <property type="entry name" value="RVT_1"/>
    <property type="match status" value="1"/>
</dbReference>
<dbReference type="Gene3D" id="3.30.420.10">
    <property type="entry name" value="Ribonuclease H-like superfamily/Ribonuclease H"/>
    <property type="match status" value="1"/>
</dbReference>
<protein>
    <recommendedName>
        <fullName evidence="11">Reverse transcriptase</fullName>
    </recommendedName>
</protein>
<dbReference type="InterPro" id="IPR000477">
    <property type="entry name" value="RT_dom"/>
</dbReference>
<sequence>MDTTSQVAIDSDVVLDPGEIMIAHMSIKKPPNGIDEYTVLETKPMGKHEIILWPSTICSDGMTNMCIANRGPDRIGIRAGDIIGVARNMSKRPTGIDDVKHVMAQLEQLVTYPDMPIPMAETATPLDTPRHQTVNNVFTVQPVDICEDLSAPQQAAIRAIVQRRDECFASKLTEVGELKVEPYRMVLKEGAIPKKVAPYTLPKDANDWLKGYLSQLEEIGFIEKCNGPWAAGALLIPSDVDKRVSRSRIKVRPLKKEPRLRTQRHGPSHPVWILTKEAENDDEHQHEEGIDFNNDDWYSLTYGKEVPTKQRSDANGNRVDYNCSAPPLQAGEKDPYRLVFNYKPINAATVDSGYPIPNIHELFTRLGGANYFTIMDAMKGFWQLPLHEDSRDLTGFVVNCGGYSQWRWTRLSMGLKGSPGAWQSIMDTVFKEAINVYLMVYIDDVVVCSKTFSEHLKHLEAVFDMAGAVNLSFSRKKCKFGYSELKILGYKIGREGFGMLNTKVDKIIKWPPPKDKDELSRFIGSIQYYRRFIPHFSSLLEPLNKLRRKGVSYTWEAEQQECFDECKRLMSSDPILKHPDFDKKFYLSTDASDTGIGAVLTQKSEEESSTTQVYLPIYFGSRSLSPSERRYSTYEREFLAIVYFVNFFRLYLLGQEFVVVTDHKALSFLATLKENTSARVARWMVTLSMFDFEIRYLPGRLNVLADAMSRLPVDVMDHVSADDVIVDEYLPINAIGEEDKHEDSSIKRRRVDSYWGGMDEELYRALALYLSSLKFKEQANQEERQYIRRVSREYTWFQGLLYRKATATHPARRVLTSSGVLEALRLNHDHMLAGHTGVKSTFEKLSRMYYWPCMYEDIRRYVLSCPVCQMFGPRPKTQRVHPWPPAESGPFSRIMIDYFSMPMSARGNNAVLIGIDTFTGWIEAKPMASKTALGTAYFIYEWVCRHGVPQEIVSDNGSHFTAWELQDQLNRLYGLTIKTGSSWRPQRQGQIERAIQTVRKVMERLHMTYQGSWEMWLSAAEFVCRTSINRRHGYTPFFLAYGREPRLPVCVQDIWQEQVRDGDGLDEASIRRTIPEKLAQHWNEDLDTGAINMLNNYAGTIGLDFGEVCSVASVFHPSDSTSKSSQLIIKRGFLYGNNIPNRNWLLNRKAANDIEVLECKLSVGSTRKDLQSYMVYIKALRDEEIGNQLFDFYSSTSVRRKDWDTAMSQRSRLDTACGLIMNQHKKTVTEADARKPVLFGFGLDGMRQKARKGAMASKDNKLANRLHARILQGGFHHCTRVCEYNTTKMCCHCVKSGNPSVTRYLQRPSPIGQQTSFRVLYCSRCRRVTHRDGNAGDNQATILRTMLATQKRPACFIPPSRRLI</sequence>
<dbReference type="Pfam" id="PF17921">
    <property type="entry name" value="Integrase_H2C2"/>
    <property type="match status" value="1"/>
</dbReference>
<dbReference type="InterPro" id="IPR043128">
    <property type="entry name" value="Rev_trsase/Diguanyl_cyclase"/>
</dbReference>
<dbReference type="GO" id="GO:0003964">
    <property type="term" value="F:RNA-directed DNA polymerase activity"/>
    <property type="evidence" value="ECO:0007669"/>
    <property type="project" value="UniProtKB-KW"/>
</dbReference>
<dbReference type="InterPro" id="IPR041588">
    <property type="entry name" value="Integrase_H2C2"/>
</dbReference>
<dbReference type="GeneID" id="83214933"/>
<dbReference type="SUPFAM" id="SSF53098">
    <property type="entry name" value="Ribonuclease H-like"/>
    <property type="match status" value="1"/>
</dbReference>
<dbReference type="Gene3D" id="3.30.70.270">
    <property type="match status" value="2"/>
</dbReference>
<dbReference type="GO" id="GO:0005634">
    <property type="term" value="C:nucleus"/>
    <property type="evidence" value="ECO:0007669"/>
    <property type="project" value="UniProtKB-ARBA"/>
</dbReference>
<dbReference type="GO" id="GO:0004519">
    <property type="term" value="F:endonuclease activity"/>
    <property type="evidence" value="ECO:0007669"/>
    <property type="project" value="UniProtKB-KW"/>
</dbReference>
<evidence type="ECO:0000259" key="8">
    <source>
        <dbReference type="PROSITE" id="PS50994"/>
    </source>
</evidence>